<comment type="caution">
    <text evidence="5">The sequence shown here is derived from an EMBL/GenBank/DDBJ whole genome shotgun (WGS) entry which is preliminary data.</text>
</comment>
<reference evidence="5 6" key="1">
    <citation type="submission" date="2018-06" db="EMBL/GenBank/DDBJ databases">
        <title>Genomic Encyclopedia of Type Strains, Phase III (KMG-III): the genomes of soil and plant-associated and newly described type strains.</title>
        <authorList>
            <person name="Whitman W."/>
        </authorList>
    </citation>
    <scope>NUCLEOTIDE SEQUENCE [LARGE SCALE GENOMIC DNA]</scope>
    <source>
        <strain evidence="5 6">CGMCC 1.12504</strain>
    </source>
</reference>
<dbReference type="InterPro" id="IPR026287">
    <property type="entry name" value="SoFic-like"/>
</dbReference>
<name>A0A328WXX5_9FLAO</name>
<dbReference type="Pfam" id="PF02661">
    <property type="entry name" value="Fic"/>
    <property type="match status" value="1"/>
</dbReference>
<dbReference type="RefSeq" id="WP_112084654.1">
    <property type="nucleotide sequence ID" value="NZ_QLSV01000001.1"/>
</dbReference>
<feature type="binding site" evidence="1">
    <location>
        <position position="62"/>
    </location>
    <ligand>
        <name>ATP</name>
        <dbReference type="ChEBI" id="CHEBI:30616"/>
    </ligand>
</feature>
<keyword evidence="6" id="KW-1185">Reference proteome</keyword>
<evidence type="ECO:0000256" key="2">
    <source>
        <dbReference type="PIRSR" id="PIRSR640198-1"/>
    </source>
</evidence>
<dbReference type="EMBL" id="QLSV01000001">
    <property type="protein sequence ID" value="RAR51073.1"/>
    <property type="molecule type" value="Genomic_DNA"/>
</dbReference>
<sequence length="362" mass="41855">MKPTISLLPLQRDVENKTILKKAAKAHQALAELKGAANAIPNESILINTLSLQEAKDSSAIENIVTTHDELFQSDFLTHDFKTLAAKEVYNYAKALQSGFAKVKKNKLLINSYILEMQSELEENKAGFRKLPGTSLKNDQTGEVVYTPPQHPEEIVNLMQNLEIFINNDDMSDLDPLVKMAIIHHQFESIHPFYDGNGRTGRIINILYLVKQDLLKIPILYLSRYINENKATYYRLLQEVREVDNWEDWILFMLEGVEQTSKQTILLIDGIKNEMLSFKKKMRIELPKIYSQDLLNNLFRHPYTKIEFVKNELNVSRITATRYLNELVRIGLLDKHKLGRDIYYINTALYTLLSNANNKREN</sequence>
<dbReference type="PANTHER" id="PTHR13504">
    <property type="entry name" value="FIDO DOMAIN-CONTAINING PROTEIN DDB_G0283145"/>
    <property type="match status" value="1"/>
</dbReference>
<keyword evidence="1" id="KW-0547">Nucleotide-binding</keyword>
<organism evidence="5 6">
    <name type="scientific">Flavobacterium lacus</name>
    <dbReference type="NCBI Taxonomy" id="1353778"/>
    <lineage>
        <taxon>Bacteria</taxon>
        <taxon>Pseudomonadati</taxon>
        <taxon>Bacteroidota</taxon>
        <taxon>Flavobacteriia</taxon>
        <taxon>Flavobacteriales</taxon>
        <taxon>Flavobacteriaceae</taxon>
        <taxon>Flavobacterium</taxon>
    </lineage>
</organism>
<feature type="binding site" evidence="3">
    <location>
        <begin position="195"/>
        <end position="202"/>
    </location>
    <ligand>
        <name>ATP</name>
        <dbReference type="ChEBI" id="CHEBI:30616"/>
    </ligand>
</feature>
<proteinExistence type="predicted"/>
<dbReference type="InterPro" id="IPR040198">
    <property type="entry name" value="Fido_containing"/>
</dbReference>
<dbReference type="InterPro" id="IPR048770">
    <property type="entry name" value="SoFic-like_C"/>
</dbReference>
<dbReference type="SUPFAM" id="SSF140931">
    <property type="entry name" value="Fic-like"/>
    <property type="match status" value="1"/>
</dbReference>
<dbReference type="GO" id="GO:0005524">
    <property type="term" value="F:ATP binding"/>
    <property type="evidence" value="ECO:0007669"/>
    <property type="project" value="UniProtKB-KW"/>
</dbReference>
<evidence type="ECO:0000256" key="1">
    <source>
        <dbReference type="PIRSR" id="PIRSR038925-1"/>
    </source>
</evidence>
<feature type="binding site" evidence="1">
    <location>
        <begin position="196"/>
        <end position="202"/>
    </location>
    <ligand>
        <name>ATP</name>
        <dbReference type="ChEBI" id="CHEBI:30616"/>
    </ligand>
</feature>
<dbReference type="PIRSF" id="PIRSF038925">
    <property type="entry name" value="AMP-prot_trans"/>
    <property type="match status" value="1"/>
</dbReference>
<dbReference type="Gene3D" id="1.10.3290.10">
    <property type="entry name" value="Fido-like domain"/>
    <property type="match status" value="1"/>
</dbReference>
<dbReference type="OrthoDB" id="9814400at2"/>
<feature type="binding site" evidence="3">
    <location>
        <begin position="233"/>
        <end position="234"/>
    </location>
    <ligand>
        <name>ATP</name>
        <dbReference type="ChEBI" id="CHEBI:30616"/>
    </ligand>
</feature>
<dbReference type="Pfam" id="PF21248">
    <property type="entry name" value="SoFic-like_C"/>
    <property type="match status" value="1"/>
</dbReference>
<gene>
    <name evidence="5" type="ORF">B0I10_101247</name>
</gene>
<protein>
    <submittedName>
        <fullName evidence="5">Fic family protein</fullName>
    </submittedName>
</protein>
<keyword evidence="1" id="KW-0067">ATP-binding</keyword>
<dbReference type="Pfam" id="PF13784">
    <property type="entry name" value="Fic_N"/>
    <property type="match status" value="1"/>
</dbReference>
<dbReference type="AlphaFoldDB" id="A0A328WXX5"/>
<feature type="binding site" evidence="1">
    <location>
        <position position="191"/>
    </location>
    <ligand>
        <name>ATP</name>
        <dbReference type="ChEBI" id="CHEBI:30616"/>
    </ligand>
</feature>
<dbReference type="PROSITE" id="PS51459">
    <property type="entry name" value="FIDO"/>
    <property type="match status" value="1"/>
</dbReference>
<dbReference type="InterPro" id="IPR036597">
    <property type="entry name" value="Fido-like_dom_sf"/>
</dbReference>
<feature type="active site" evidence="2">
    <location>
        <position position="191"/>
    </location>
</feature>
<evidence type="ECO:0000259" key="4">
    <source>
        <dbReference type="PROSITE" id="PS51459"/>
    </source>
</evidence>
<feature type="domain" description="Fido" evidence="4">
    <location>
        <begin position="109"/>
        <end position="255"/>
    </location>
</feature>
<dbReference type="PANTHER" id="PTHR13504:SF35">
    <property type="entry name" value="PROTEIN ADENYLYLTRANSFERASE SOFIC"/>
    <property type="match status" value="1"/>
</dbReference>
<dbReference type="InterPro" id="IPR025758">
    <property type="entry name" value="Fic/DOC_N"/>
</dbReference>
<dbReference type="Proteomes" id="UP000249518">
    <property type="component" value="Unassembled WGS sequence"/>
</dbReference>
<evidence type="ECO:0000313" key="5">
    <source>
        <dbReference type="EMBL" id="RAR51073.1"/>
    </source>
</evidence>
<dbReference type="InterPro" id="IPR003812">
    <property type="entry name" value="Fido"/>
</dbReference>
<accession>A0A328WXX5</accession>
<feature type="binding site" evidence="1">
    <location>
        <position position="233"/>
    </location>
    <ligand>
        <name>ATP</name>
        <dbReference type="ChEBI" id="CHEBI:30616"/>
    </ligand>
</feature>
<evidence type="ECO:0000313" key="6">
    <source>
        <dbReference type="Proteomes" id="UP000249518"/>
    </source>
</evidence>
<evidence type="ECO:0000256" key="3">
    <source>
        <dbReference type="PIRSR" id="PIRSR640198-2"/>
    </source>
</evidence>